<evidence type="ECO:0000256" key="6">
    <source>
        <dbReference type="ARBA" id="ARBA00022525"/>
    </source>
</evidence>
<evidence type="ECO:0000256" key="17">
    <source>
        <dbReference type="ARBA" id="ARBA00023273"/>
    </source>
</evidence>
<dbReference type="PRINTS" id="PR00658">
    <property type="entry name" value="CD44"/>
</dbReference>
<feature type="compositionally biased region" description="Low complexity" evidence="26">
    <location>
        <begin position="345"/>
        <end position="364"/>
    </location>
</feature>
<feature type="transmembrane region" description="Helical" evidence="27">
    <location>
        <begin position="516"/>
        <end position="537"/>
    </location>
</feature>
<keyword evidence="8 27" id="KW-0812">Transmembrane</keyword>
<dbReference type="GO" id="GO:0009986">
    <property type="term" value="C:cell surface"/>
    <property type="evidence" value="ECO:0007669"/>
    <property type="project" value="UniProtKB-ARBA"/>
</dbReference>
<evidence type="ECO:0000256" key="26">
    <source>
        <dbReference type="SAM" id="MobiDB-lite"/>
    </source>
</evidence>
<dbReference type="GeneTree" id="ENSGT00530000063822"/>
<dbReference type="PANTHER" id="PTHR10225:SF6">
    <property type="entry name" value="CD44 ANTIGEN"/>
    <property type="match status" value="1"/>
</dbReference>
<dbReference type="GO" id="GO:0007155">
    <property type="term" value="P:cell adhesion"/>
    <property type="evidence" value="ECO:0007669"/>
    <property type="project" value="UniProtKB-KW"/>
</dbReference>
<keyword evidence="6" id="KW-0964">Secreted</keyword>
<evidence type="ECO:0000256" key="18">
    <source>
        <dbReference type="ARBA" id="ARBA00029917"/>
    </source>
</evidence>
<evidence type="ECO:0000256" key="10">
    <source>
        <dbReference type="ARBA" id="ARBA00022889"/>
    </source>
</evidence>
<evidence type="ECO:0000313" key="31">
    <source>
        <dbReference type="Proteomes" id="UP000694520"/>
    </source>
</evidence>
<dbReference type="SMART" id="SM00445">
    <property type="entry name" value="LINK"/>
    <property type="match status" value="1"/>
</dbReference>
<proteinExistence type="predicted"/>
<evidence type="ECO:0000256" key="16">
    <source>
        <dbReference type="ARBA" id="ARBA00023180"/>
    </source>
</evidence>
<evidence type="ECO:0000256" key="21">
    <source>
        <dbReference type="ARBA" id="ARBA00031823"/>
    </source>
</evidence>
<keyword evidence="11" id="KW-0654">Proteoglycan</keyword>
<dbReference type="GO" id="GO:0009653">
    <property type="term" value="P:anatomical structure morphogenesis"/>
    <property type="evidence" value="ECO:0007669"/>
    <property type="project" value="UniProtKB-ARBA"/>
</dbReference>
<reference evidence="30" key="3">
    <citation type="submission" date="2025-09" db="UniProtKB">
        <authorList>
            <consortium name="Ensembl"/>
        </authorList>
    </citation>
    <scope>IDENTIFICATION</scope>
</reference>
<feature type="compositionally biased region" description="Polar residues" evidence="26">
    <location>
        <begin position="404"/>
        <end position="416"/>
    </location>
</feature>
<dbReference type="InterPro" id="IPR000538">
    <property type="entry name" value="Link_dom"/>
</dbReference>
<evidence type="ECO:0000256" key="22">
    <source>
        <dbReference type="ARBA" id="ARBA00032514"/>
    </source>
</evidence>
<reference evidence="30" key="2">
    <citation type="submission" date="2025-08" db="UniProtKB">
        <authorList>
            <consortium name="Ensembl"/>
        </authorList>
    </citation>
    <scope>IDENTIFICATION</scope>
</reference>
<accession>A0A8B9YEF8</accession>
<dbReference type="CDD" id="cd03516">
    <property type="entry name" value="Link_domain_CD44_like"/>
    <property type="match status" value="1"/>
</dbReference>
<keyword evidence="9 28" id="KW-0732">Signal</keyword>
<evidence type="ECO:0000256" key="14">
    <source>
        <dbReference type="ARBA" id="ARBA00023157"/>
    </source>
</evidence>
<keyword evidence="12 27" id="KW-1133">Transmembrane helix</keyword>
<evidence type="ECO:0000259" key="29">
    <source>
        <dbReference type="PROSITE" id="PS50963"/>
    </source>
</evidence>
<dbReference type="GO" id="GO:0042981">
    <property type="term" value="P:regulation of apoptotic process"/>
    <property type="evidence" value="ECO:0007669"/>
    <property type="project" value="UniProtKB-ARBA"/>
</dbReference>
<evidence type="ECO:0000256" key="7">
    <source>
        <dbReference type="ARBA" id="ARBA00022553"/>
    </source>
</evidence>
<evidence type="ECO:0000256" key="2">
    <source>
        <dbReference type="ARBA" id="ARBA00004251"/>
    </source>
</evidence>
<dbReference type="SUPFAM" id="SSF56436">
    <property type="entry name" value="C-type lectin-like"/>
    <property type="match status" value="1"/>
</dbReference>
<dbReference type="GO" id="GO:0016323">
    <property type="term" value="C:basolateral plasma membrane"/>
    <property type="evidence" value="ECO:0007669"/>
    <property type="project" value="TreeGrafter"/>
</dbReference>
<evidence type="ECO:0000256" key="9">
    <source>
        <dbReference type="ARBA" id="ARBA00022729"/>
    </source>
</evidence>
<dbReference type="PRINTS" id="PR01265">
    <property type="entry name" value="LINKMODULE"/>
</dbReference>
<keyword evidence="16" id="KW-0325">Glycoprotein</keyword>
<dbReference type="PANTHER" id="PTHR10225">
    <property type="entry name" value="HYALURONAN RECEPTOR"/>
    <property type="match status" value="1"/>
</dbReference>
<feature type="compositionally biased region" description="Low complexity" evidence="26">
    <location>
        <begin position="225"/>
        <end position="236"/>
    </location>
</feature>
<dbReference type="PROSITE" id="PS50963">
    <property type="entry name" value="LINK_2"/>
    <property type="match status" value="1"/>
</dbReference>
<feature type="signal peptide" evidence="28">
    <location>
        <begin position="1"/>
        <end position="20"/>
    </location>
</feature>
<feature type="compositionally biased region" description="Low complexity" evidence="26">
    <location>
        <begin position="485"/>
        <end position="494"/>
    </location>
</feature>
<dbReference type="GO" id="GO:0006954">
    <property type="term" value="P:inflammatory response"/>
    <property type="evidence" value="ECO:0007669"/>
    <property type="project" value="TreeGrafter"/>
</dbReference>
<dbReference type="GO" id="GO:0005540">
    <property type="term" value="F:hyaluronic acid binding"/>
    <property type="evidence" value="ECO:0007669"/>
    <property type="project" value="InterPro"/>
</dbReference>
<dbReference type="Ensembl" id="ENSBGRT00000039880.1">
    <property type="protein sequence ID" value="ENSBGRP00000034492.1"/>
    <property type="gene ID" value="ENSBGRG00000020517.1"/>
</dbReference>
<dbReference type="Proteomes" id="UP000694520">
    <property type="component" value="Chromosome 13"/>
</dbReference>
<evidence type="ECO:0000313" key="30">
    <source>
        <dbReference type="Ensembl" id="ENSBGRP00000034492.1"/>
    </source>
</evidence>
<keyword evidence="13 27" id="KW-0472">Membrane</keyword>
<evidence type="ECO:0000256" key="5">
    <source>
        <dbReference type="ARBA" id="ARBA00022475"/>
    </source>
</evidence>
<feature type="compositionally biased region" description="Low complexity" evidence="26">
    <location>
        <begin position="184"/>
        <end position="196"/>
    </location>
</feature>
<dbReference type="Pfam" id="PF00193">
    <property type="entry name" value="Xlink"/>
    <property type="match status" value="1"/>
</dbReference>
<evidence type="ECO:0000256" key="8">
    <source>
        <dbReference type="ARBA" id="ARBA00022692"/>
    </source>
</evidence>
<dbReference type="GO" id="GO:0004896">
    <property type="term" value="F:cytokine receptor activity"/>
    <property type="evidence" value="ECO:0007669"/>
    <property type="project" value="TreeGrafter"/>
</dbReference>
<feature type="chain" id="PRO_5033983619" description="CD44 antigen" evidence="28">
    <location>
        <begin position="21"/>
        <end position="608"/>
    </location>
</feature>
<dbReference type="FunFam" id="3.10.100.10:FF:000004">
    <property type="entry name" value="CD44 antigen isoform X2"/>
    <property type="match status" value="1"/>
</dbReference>
<feature type="compositionally biased region" description="Low complexity" evidence="26">
    <location>
        <begin position="385"/>
        <end position="398"/>
    </location>
</feature>
<comment type="caution">
    <text evidence="25">Lacks conserved residue(s) required for the propagation of feature annotation.</text>
</comment>
<keyword evidence="7" id="KW-0597">Phosphoprotein</keyword>
<organism evidence="30 31">
    <name type="scientific">Bos mutus grunniens</name>
    <name type="common">Wild yak</name>
    <name type="synonym">Bos grunniens</name>
    <dbReference type="NCBI Taxonomy" id="30521"/>
    <lineage>
        <taxon>Eukaryota</taxon>
        <taxon>Metazoa</taxon>
        <taxon>Chordata</taxon>
        <taxon>Craniata</taxon>
        <taxon>Vertebrata</taxon>
        <taxon>Euteleostomi</taxon>
        <taxon>Mammalia</taxon>
        <taxon>Eutheria</taxon>
        <taxon>Laurasiatheria</taxon>
        <taxon>Artiodactyla</taxon>
        <taxon>Ruminantia</taxon>
        <taxon>Pecora</taxon>
        <taxon>Bovidae</taxon>
        <taxon>Bovinae</taxon>
        <taxon>Bos</taxon>
    </lineage>
</organism>
<evidence type="ECO:0000256" key="1">
    <source>
        <dbReference type="ARBA" id="ARBA00004105"/>
    </source>
</evidence>
<dbReference type="GO" id="GO:0035692">
    <property type="term" value="C:macrophage migration inhibitory factor receptor complex"/>
    <property type="evidence" value="ECO:0007669"/>
    <property type="project" value="TreeGrafter"/>
</dbReference>
<dbReference type="GO" id="GO:0070374">
    <property type="term" value="P:positive regulation of ERK1 and ERK2 cascade"/>
    <property type="evidence" value="ECO:0007669"/>
    <property type="project" value="TreeGrafter"/>
</dbReference>
<keyword evidence="10" id="KW-0130">Cell adhesion</keyword>
<protein>
    <recommendedName>
        <fullName evidence="4">CD44 antigen</fullName>
    </recommendedName>
    <alternativeName>
        <fullName evidence="22">GP90 lymphocyte homing/adhesion receptor</fullName>
    </alternativeName>
    <alternativeName>
        <fullName evidence="21">HUTCH-I</fullName>
    </alternativeName>
    <alternativeName>
        <fullName evidence="23">Hermes antigen</fullName>
    </alternativeName>
    <alternativeName>
        <fullName evidence="20">Hyaluronate receptor</fullName>
    </alternativeName>
    <alternativeName>
        <fullName evidence="18">Phagocytic glycoprotein 1</fullName>
    </alternativeName>
    <alternativeName>
        <fullName evidence="19">Phagocytic glycoprotein I</fullName>
    </alternativeName>
</protein>
<dbReference type="GO" id="GO:0005576">
    <property type="term" value="C:extracellular region"/>
    <property type="evidence" value="ECO:0007669"/>
    <property type="project" value="UniProtKB-SubCell"/>
</dbReference>
<gene>
    <name evidence="30" type="primary">CD44</name>
</gene>
<evidence type="ECO:0000256" key="11">
    <source>
        <dbReference type="ARBA" id="ARBA00022974"/>
    </source>
</evidence>
<comment type="subunit">
    <text evidence="24">Interacts with PKN2. Interacts with TIAM1 and TIAM2. Interacts with HA, as well as other glycosaminoglycans, collagen, laminin, and fibronectin via its N-terminal segment. Interacts with UNC119. Interacts with PDPN (via extracellular domain); this interaction is required for PDPN-mediated directional migration and regulation of lamellipodia extension/stabilization during cell spreading and migration. Interacts with RDX, EZR and MSN. Interacts with EGFR. Interacts with CD74; this complex is essential for the MIF-induced signaling cascade that results in B cell survival.</text>
</comment>
<evidence type="ECO:0000256" key="27">
    <source>
        <dbReference type="SAM" id="Phobius"/>
    </source>
</evidence>
<evidence type="ECO:0000256" key="25">
    <source>
        <dbReference type="PROSITE-ProRule" id="PRU00323"/>
    </source>
</evidence>
<dbReference type="InterPro" id="IPR043210">
    <property type="entry name" value="CD44_antigen-like"/>
</dbReference>
<feature type="compositionally biased region" description="Polar residues" evidence="26">
    <location>
        <begin position="297"/>
        <end position="326"/>
    </location>
</feature>
<keyword evidence="14" id="KW-1015">Disulfide bond</keyword>
<reference evidence="30" key="1">
    <citation type="submission" date="2019-05" db="EMBL/GenBank/DDBJ databases">
        <authorList>
            <person name="Zhang S."/>
            <person name="Liu J."/>
        </authorList>
    </citation>
    <scope>NUCLEOTIDE SEQUENCE [LARGE SCALE GENOMIC DNA]</scope>
</reference>
<name>A0A8B9YEF8_BOSMU</name>
<evidence type="ECO:0000256" key="23">
    <source>
        <dbReference type="ARBA" id="ARBA00032917"/>
    </source>
</evidence>
<dbReference type="Gene3D" id="3.10.100.10">
    <property type="entry name" value="Mannose-Binding Protein A, subunit A"/>
    <property type="match status" value="1"/>
</dbReference>
<keyword evidence="31" id="KW-1185">Reference proteome</keyword>
<evidence type="ECO:0000256" key="15">
    <source>
        <dbReference type="ARBA" id="ARBA00023170"/>
    </source>
</evidence>
<feature type="domain" description="Link" evidence="29">
    <location>
        <begin position="32"/>
        <end position="120"/>
    </location>
</feature>
<dbReference type="GO" id="GO:0005902">
    <property type="term" value="C:microvillus"/>
    <property type="evidence" value="ECO:0007669"/>
    <property type="project" value="UniProtKB-SubCell"/>
</dbReference>
<dbReference type="GO" id="GO:0048731">
    <property type="term" value="P:system development"/>
    <property type="evidence" value="ECO:0007669"/>
    <property type="project" value="UniProtKB-ARBA"/>
</dbReference>
<dbReference type="InterPro" id="IPR001231">
    <property type="entry name" value="CD44_antigen"/>
</dbReference>
<feature type="region of interest" description="Disordered" evidence="26">
    <location>
        <begin position="156"/>
        <end position="267"/>
    </location>
</feature>
<dbReference type="InterPro" id="IPR016187">
    <property type="entry name" value="CTDL_fold"/>
</dbReference>
<keyword evidence="15" id="KW-0675">Receptor</keyword>
<evidence type="ECO:0000256" key="3">
    <source>
        <dbReference type="ARBA" id="ARBA00004613"/>
    </source>
</evidence>
<evidence type="ECO:0000256" key="20">
    <source>
        <dbReference type="ARBA" id="ARBA00031179"/>
    </source>
</evidence>
<evidence type="ECO:0000256" key="13">
    <source>
        <dbReference type="ARBA" id="ARBA00023136"/>
    </source>
</evidence>
<evidence type="ECO:0000256" key="4">
    <source>
        <dbReference type="ARBA" id="ARBA00020474"/>
    </source>
</evidence>
<evidence type="ECO:0000256" key="12">
    <source>
        <dbReference type="ARBA" id="ARBA00022989"/>
    </source>
</evidence>
<evidence type="ECO:0000256" key="19">
    <source>
        <dbReference type="ARBA" id="ARBA00029928"/>
    </source>
</evidence>
<evidence type="ECO:0000256" key="28">
    <source>
        <dbReference type="SAM" id="SignalP"/>
    </source>
</evidence>
<keyword evidence="5" id="KW-1003">Cell membrane</keyword>
<sequence length="608" mass="66622">MDTFWWRAAWGLCLVQLSLAQIDLNITCRYAGVFHVEKNGRYSISKTEAADLCKAFNSTLPTMAQMEAARNIGFETCRYGFIEGHVVIPRIHPNSICAANNTGVYILTSNTSQYDTYCFNASAPPGEDCTSVTDLPNAFEGPITITIVNRDGTRYTKKGEYRTNPEDINPSVVSPSSPPDDEMSSGSPSERSTSGGYSIFHTHLPTVHPSPDQDGPWVSSEPENTSDTSTDSSIISAGWEPTEENEDERDRHPSYSGSGIGDDEDFISSTISTTPRVFTHPQENQNWIQRNPDHSNPEASLQTTTRMTDVDRSSTSAYGESWTQEPHSSRSHRGYHDEEETPHSTSTTQAPATSTAEETSTQKEQWFESGRPGEFSHTPKEDSHSTAGTTVTTASTHVSHPHQRVTTQSQEDSSWTYVFDPVSHPMGRGHQTKRRMDTSPSTTLQPSADPNMSSVGDLDRTGPLSMTTRDYGSSRDPSGRSYTTHASESAGHSSGSEEHGANTTSGPMRKPQIPEWLIILASLLALALILAVCIAVNSRRRCGQKKKLVINNGNGTMEERKPSGLNGEASKSQEMVHLVNKGSSETPDQFMTADETRNLQNVDMKIGV</sequence>
<keyword evidence="17" id="KW-0966">Cell projection</keyword>
<feature type="compositionally biased region" description="Polar residues" evidence="26">
    <location>
        <begin position="438"/>
        <end position="454"/>
    </location>
</feature>
<evidence type="ECO:0000256" key="24">
    <source>
        <dbReference type="ARBA" id="ARBA00065352"/>
    </source>
</evidence>
<feature type="compositionally biased region" description="Basic and acidic residues" evidence="26">
    <location>
        <begin position="156"/>
        <end position="165"/>
    </location>
</feature>
<feature type="region of interest" description="Disordered" evidence="26">
    <location>
        <begin position="286"/>
        <end position="508"/>
    </location>
</feature>
<dbReference type="InterPro" id="IPR016186">
    <property type="entry name" value="C-type_lectin-like/link_sf"/>
</dbReference>
<dbReference type="AlphaFoldDB" id="A0A8B9YEF8"/>
<comment type="subcellular location">
    <subcellularLocation>
        <location evidence="2">Cell membrane</location>
        <topology evidence="2">Single-pass type I membrane protein</topology>
    </subcellularLocation>
    <subcellularLocation>
        <location evidence="1">Cell projection</location>
        <location evidence="1">Microvillus</location>
    </subcellularLocation>
    <subcellularLocation>
        <location evidence="3">Secreted</location>
    </subcellularLocation>
</comment>
<dbReference type="PROSITE" id="PS01241">
    <property type="entry name" value="LINK_1"/>
    <property type="match status" value="1"/>
</dbReference>